<feature type="chain" id="PRO_5043317275" evidence="1">
    <location>
        <begin position="23"/>
        <end position="188"/>
    </location>
</feature>
<keyword evidence="1" id="KW-0732">Signal</keyword>
<comment type="caution">
    <text evidence="2">The sequence shown here is derived from an EMBL/GenBank/DDBJ whole genome shotgun (WGS) entry which is preliminary data.</text>
</comment>
<reference evidence="2 3" key="1">
    <citation type="submission" date="2021-11" db="EMBL/GenBank/DDBJ databases">
        <title>Black yeast isolated from Biological Soil Crust.</title>
        <authorList>
            <person name="Kurbessoian T."/>
        </authorList>
    </citation>
    <scope>NUCLEOTIDE SEQUENCE [LARGE SCALE GENOMIC DNA]</scope>
    <source>
        <strain evidence="2 3">CCFEE 5522</strain>
    </source>
</reference>
<evidence type="ECO:0000313" key="2">
    <source>
        <dbReference type="EMBL" id="KAK4547752.1"/>
    </source>
</evidence>
<protein>
    <submittedName>
        <fullName evidence="2">Uncharacterized protein</fullName>
    </submittedName>
</protein>
<name>A0AAV9JT84_9PEZI</name>
<keyword evidence="3" id="KW-1185">Reference proteome</keyword>
<gene>
    <name evidence="2" type="ORF">LTR36_000710</name>
</gene>
<organism evidence="2 3">
    <name type="scientific">Oleoguttula mirabilis</name>
    <dbReference type="NCBI Taxonomy" id="1507867"/>
    <lineage>
        <taxon>Eukaryota</taxon>
        <taxon>Fungi</taxon>
        <taxon>Dikarya</taxon>
        <taxon>Ascomycota</taxon>
        <taxon>Pezizomycotina</taxon>
        <taxon>Dothideomycetes</taxon>
        <taxon>Dothideomycetidae</taxon>
        <taxon>Mycosphaerellales</taxon>
        <taxon>Teratosphaeriaceae</taxon>
        <taxon>Oleoguttula</taxon>
    </lineage>
</organism>
<feature type="signal peptide" evidence="1">
    <location>
        <begin position="1"/>
        <end position="22"/>
    </location>
</feature>
<evidence type="ECO:0000256" key="1">
    <source>
        <dbReference type="SAM" id="SignalP"/>
    </source>
</evidence>
<accession>A0AAV9JT84</accession>
<dbReference type="EMBL" id="JAVFHQ010000010">
    <property type="protein sequence ID" value="KAK4547752.1"/>
    <property type="molecule type" value="Genomic_DNA"/>
</dbReference>
<dbReference type="Proteomes" id="UP001324427">
    <property type="component" value="Unassembled WGS sequence"/>
</dbReference>
<dbReference type="AlphaFoldDB" id="A0AAV9JT84"/>
<evidence type="ECO:0000313" key="3">
    <source>
        <dbReference type="Proteomes" id="UP001324427"/>
    </source>
</evidence>
<sequence length="188" mass="19442">MQFTSAAILVAGLAAQQAVATGWSVDAKSYSCPSNTNNSCSSSQQGGYDWSGLSTGSFSSYGSNSFSGFSCSDSFSKRDALTKRAFQSKCIAGNLDDKPSMSCSGDEDSMSIDTYHVSSSQDTDIDCEYGMPDGSTCTETHSCTSGGSIIQNNQCGGAKSVTFKPGKSAPSGCSIGVHSHGDPECEQL</sequence>
<proteinExistence type="predicted"/>